<organism evidence="2 3">
    <name type="scientific">Ectopseudomonas toyotomiensis</name>
    <dbReference type="NCBI Taxonomy" id="554344"/>
    <lineage>
        <taxon>Bacteria</taxon>
        <taxon>Pseudomonadati</taxon>
        <taxon>Pseudomonadota</taxon>
        <taxon>Gammaproteobacteria</taxon>
        <taxon>Pseudomonadales</taxon>
        <taxon>Pseudomonadaceae</taxon>
        <taxon>Ectopseudomonas</taxon>
    </lineage>
</organism>
<keyword evidence="1" id="KW-0732">Signal</keyword>
<feature type="signal peptide" evidence="1">
    <location>
        <begin position="1"/>
        <end position="26"/>
    </location>
</feature>
<feature type="chain" id="PRO_5010289631" evidence="1">
    <location>
        <begin position="27"/>
        <end position="180"/>
    </location>
</feature>
<reference evidence="3" key="1">
    <citation type="submission" date="2016-10" db="EMBL/GenBank/DDBJ databases">
        <authorList>
            <person name="Varghese N."/>
            <person name="Submissions S."/>
        </authorList>
    </citation>
    <scope>NUCLEOTIDE SEQUENCE [LARGE SCALE GENOMIC DNA]</scope>
    <source>
        <strain evidence="3">JCM 15604</strain>
    </source>
</reference>
<evidence type="ECO:0000256" key="1">
    <source>
        <dbReference type="SAM" id="SignalP"/>
    </source>
</evidence>
<dbReference type="EMBL" id="FOXK01000002">
    <property type="protein sequence ID" value="SFP35446.1"/>
    <property type="molecule type" value="Genomic_DNA"/>
</dbReference>
<dbReference type="Proteomes" id="UP000182025">
    <property type="component" value="Unassembled WGS sequence"/>
</dbReference>
<sequence length="180" mass="19359">MQARLTRKLMAMVLGGALFTAIPAVAGADDAATLQGAEQAAYLDGLKRLYLTDNERNALLAHSNALLETYALRAGYQVGQAQRQDLLYRFNVGNVGNAGELILREESRGAQGTAISVRNQRVAVFGIDPFIRYECPTGGIRCVLFNPADGSPLLSIVRDHQGAGELAKALSFLIRNVQKG</sequence>
<keyword evidence="3" id="KW-1185">Reference proteome</keyword>
<evidence type="ECO:0000313" key="3">
    <source>
        <dbReference type="Proteomes" id="UP000182025"/>
    </source>
</evidence>
<proteinExistence type="predicted"/>
<evidence type="ECO:0000313" key="2">
    <source>
        <dbReference type="EMBL" id="SFP35446.1"/>
    </source>
</evidence>
<protein>
    <submittedName>
        <fullName evidence="2">Uncharacterized protein</fullName>
    </submittedName>
</protein>
<name>A0A1I5PPI0_9GAMM</name>
<dbReference type="RefSeq" id="WP_244157409.1">
    <property type="nucleotide sequence ID" value="NZ_FOXK01000002.1"/>
</dbReference>
<dbReference type="AlphaFoldDB" id="A0A1I5PPI0"/>
<accession>A0A1I5PPI0</accession>
<gene>
    <name evidence="2" type="ORF">SAMN05216177_102391</name>
</gene>